<keyword evidence="1" id="KW-1133">Transmembrane helix</keyword>
<keyword evidence="2" id="KW-0732">Signal</keyword>
<dbReference type="Proteomes" id="UP000198948">
    <property type="component" value="Unassembled WGS sequence"/>
</dbReference>
<evidence type="ECO:0000313" key="4">
    <source>
        <dbReference type="Proteomes" id="UP000198948"/>
    </source>
</evidence>
<keyword evidence="4" id="KW-1185">Reference proteome</keyword>
<feature type="chain" id="PRO_5011582837" evidence="2">
    <location>
        <begin position="25"/>
        <end position="236"/>
    </location>
</feature>
<evidence type="ECO:0000313" key="3">
    <source>
        <dbReference type="EMBL" id="SER53310.1"/>
    </source>
</evidence>
<dbReference type="EMBL" id="FOHA01000001">
    <property type="protein sequence ID" value="SER53310.1"/>
    <property type="molecule type" value="Genomic_DNA"/>
</dbReference>
<organism evidence="3 4">
    <name type="scientific">Isobaculum melis</name>
    <dbReference type="NCBI Taxonomy" id="142588"/>
    <lineage>
        <taxon>Bacteria</taxon>
        <taxon>Bacillati</taxon>
        <taxon>Bacillota</taxon>
        <taxon>Bacilli</taxon>
        <taxon>Lactobacillales</taxon>
        <taxon>Carnobacteriaceae</taxon>
        <taxon>Isobaculum</taxon>
    </lineage>
</organism>
<dbReference type="RefSeq" id="WP_092649413.1">
    <property type="nucleotide sequence ID" value="NZ_FOHA01000001.1"/>
</dbReference>
<keyword evidence="1" id="KW-0472">Membrane</keyword>
<reference evidence="3 4" key="1">
    <citation type="submission" date="2016-10" db="EMBL/GenBank/DDBJ databases">
        <authorList>
            <person name="de Groot N.N."/>
        </authorList>
    </citation>
    <scope>NUCLEOTIDE SEQUENCE [LARGE SCALE GENOMIC DNA]</scope>
    <source>
        <strain evidence="3 4">DSM 13760</strain>
    </source>
</reference>
<proteinExistence type="predicted"/>
<dbReference type="AlphaFoldDB" id="A0A1H9PYU7"/>
<evidence type="ECO:0000256" key="2">
    <source>
        <dbReference type="SAM" id="SignalP"/>
    </source>
</evidence>
<feature type="transmembrane region" description="Helical" evidence="1">
    <location>
        <begin position="196"/>
        <end position="219"/>
    </location>
</feature>
<feature type="signal peptide" evidence="2">
    <location>
        <begin position="1"/>
        <end position="24"/>
    </location>
</feature>
<sequence length="236" mass="27357">MNRKVKWTVFFLVSFFNLSHPVLAQEEIADSYEEAFRKETIRLQETIDSPGTYFVDLTYDHQGEMIKKQVKVTVTGEQTIIEKEIAIDAQPIEVTTTEVKSFTKEDWIRLGQAKAWETKDGETLPIIDVGMQELKPEIGSYPLTFQTIHDVSITVQVNVLRDTKTDFKSNQENGWHERLPSDHPIGWEQYEVFLKWMIQIGLFASLLIPLVFLLTQYFVTEATIKKIIQAMIQNLK</sequence>
<accession>A0A1H9PYU7</accession>
<keyword evidence="1" id="KW-0812">Transmembrane</keyword>
<name>A0A1H9PYU7_9LACT</name>
<protein>
    <submittedName>
        <fullName evidence="3">Uncharacterized protein</fullName>
    </submittedName>
</protein>
<gene>
    <name evidence="3" type="ORF">SAMN04488559_101238</name>
</gene>
<dbReference type="OrthoDB" id="3050483at2"/>
<dbReference type="STRING" id="142588.SAMN04488559_101238"/>
<evidence type="ECO:0000256" key="1">
    <source>
        <dbReference type="SAM" id="Phobius"/>
    </source>
</evidence>